<organism evidence="9 10">
    <name type="scientific">Pectobacterium carotovorum</name>
    <name type="common">Erwinia carotovora</name>
    <dbReference type="NCBI Taxonomy" id="554"/>
    <lineage>
        <taxon>Bacteria</taxon>
        <taxon>Pseudomonadati</taxon>
        <taxon>Pseudomonadota</taxon>
        <taxon>Gammaproteobacteria</taxon>
        <taxon>Enterobacterales</taxon>
        <taxon>Pectobacteriaceae</taxon>
        <taxon>Pectobacterium</taxon>
    </lineage>
</organism>
<dbReference type="Gene3D" id="2.70.98.40">
    <property type="entry name" value="Glycoside hydrolase, family 65, N-terminal domain"/>
    <property type="match status" value="1"/>
</dbReference>
<dbReference type="Gene3D" id="2.60.420.10">
    <property type="entry name" value="Maltose phosphorylase, domain 3"/>
    <property type="match status" value="1"/>
</dbReference>
<feature type="binding site" evidence="5">
    <location>
        <begin position="463"/>
        <end position="464"/>
    </location>
    <ligand>
        <name>substrate</name>
    </ligand>
</feature>
<dbReference type="Gene3D" id="1.50.10.10">
    <property type="match status" value="1"/>
</dbReference>
<sequence length="901" mass="103501">MYYLYISVKENGFDVSLDEIKHHYDMEWSSLSTKACLAALREIQSDFPLIKGGVISGEKLPHYPLFCIELANQEVINLEKEFSEVFNVPFISKEYTDALSPASLKKAIEQQYDALSWGINYCGFTAGKEEYAVESLLTVANGYLGVRGAMPDMQANNATYPATYLAGCYNQAQSDVVGHTVTNEDFVNVPDARAIRIKIGDGDWLTPDTSKNIAIYRNLSLKNGVLEQDWLVEDNQKRQVQIRSRMLADMSYPTRFAIEYYFTPLNFDGNVTISTHIDGNTYNYGVARYRSLTSNHYQVLSCSAHGKNAYLNAKTLQSEIGMGFSSTIQGNFFTEDDIRIKEEPNKVSQSITCPVIQGKTYHFEKSVNIRQSTVFPANWHIADKSVLVDFATQLKSTEQAWKSLWERVDISIDGDLMSQKLLRLHTYHLICSCSPFSNGNYQLDVSVTARGLHGEAYRGHIFWDEIFILPFYIRHFPQTARQLLMYRYNRLPAARRAAKEEGYEGAMFPWQSGHDGSEQTQKVHLNPLNNQWDPDYSCLQRHVSLAIAYNIWLYWVNTKDAEFMVSYGIEMLIDIASFWLSKSHWNETTQRYSISNVMGPDEFHEHTVGSETGGLKDNAYTNMMVSWLFSKLAELRQKFDTHTNDTVNKNFWNEIEHVGKNLTLIIEDDIISQFDGYFSLKEIDWKNYRKKYQNIYRMDRILRAEGESADHYKVAKQADALMIFNNFPEENVKEILENMGYNLRKDYVRRNLHYYLERTSHGSTLSRIVHAQLANDINFHELSWKLYREALSSDYQDIQSGTTAEGIHTGVMAATLNTTIITYAGVDIRHACLRIAPSLPKGWECIRFNLQHRGVQYYFDISHKKITISASENSLVEINHEQHSIISGVDFSYNHTEGLKS</sequence>
<dbReference type="InterPro" id="IPR017045">
    <property type="entry name" value="Malt_Pase/Glycosyl_Hdrlase"/>
</dbReference>
<dbReference type="EMBL" id="QZDH01000010">
    <property type="protein sequence ID" value="RJL53213.1"/>
    <property type="molecule type" value="Genomic_DNA"/>
</dbReference>
<feature type="active site" description="Proton donor" evidence="4">
    <location>
        <position position="602"/>
    </location>
</feature>
<dbReference type="InterPro" id="IPR011013">
    <property type="entry name" value="Gal_mutarotase_sf_dom"/>
</dbReference>
<dbReference type="PANTHER" id="PTHR11051">
    <property type="entry name" value="GLYCOSYL HYDROLASE-RELATED"/>
    <property type="match status" value="1"/>
</dbReference>
<gene>
    <name evidence="9" type="ORF">D5071_06075</name>
</gene>
<comment type="similarity">
    <text evidence="1">Belongs to the glycosyl hydrolase 65 family.</text>
</comment>
<dbReference type="PIRSF" id="PIRSF036289">
    <property type="entry name" value="Glycosyl_hydrolase_malt_phosph"/>
    <property type="match status" value="1"/>
</dbReference>
<feature type="domain" description="Glycoside hydrolase family 65 C-terminal" evidence="7">
    <location>
        <begin position="829"/>
        <end position="883"/>
    </location>
</feature>
<reference evidence="9 10" key="1">
    <citation type="submission" date="2018-09" db="EMBL/GenBank/DDBJ databases">
        <title>Phylogenetic diversity of Pectobacterium and Dickeya strains causing blackleg disease of potato in Morocco.</title>
        <authorList>
            <person name="Oulghazi S."/>
            <person name="Moumni M."/>
            <person name="Faure D."/>
        </authorList>
    </citation>
    <scope>NUCLEOTIDE SEQUENCE [LARGE SCALE GENOMIC DNA]</scope>
    <source>
        <strain evidence="9 10">S1.15.11.2D</strain>
    </source>
</reference>
<dbReference type="InterPro" id="IPR008928">
    <property type="entry name" value="6-hairpin_glycosidase_sf"/>
</dbReference>
<dbReference type="Proteomes" id="UP000283655">
    <property type="component" value="Unassembled WGS sequence"/>
</dbReference>
<keyword evidence="9" id="KW-0378">Hydrolase</keyword>
<dbReference type="GO" id="GO:0004553">
    <property type="term" value="F:hydrolase activity, hydrolyzing O-glycosyl compounds"/>
    <property type="evidence" value="ECO:0007669"/>
    <property type="project" value="TreeGrafter"/>
</dbReference>
<evidence type="ECO:0000313" key="9">
    <source>
        <dbReference type="EMBL" id="RJL53213.1"/>
    </source>
</evidence>
<keyword evidence="3" id="KW-0808">Transferase</keyword>
<dbReference type="InterPro" id="IPR037018">
    <property type="entry name" value="GH65_N"/>
</dbReference>
<dbReference type="InterPro" id="IPR005196">
    <property type="entry name" value="Glyco_hydro_65_N"/>
</dbReference>
<dbReference type="GO" id="GO:0005975">
    <property type="term" value="P:carbohydrate metabolic process"/>
    <property type="evidence" value="ECO:0007669"/>
    <property type="project" value="InterPro"/>
</dbReference>
<dbReference type="AlphaFoldDB" id="A0A419AYY9"/>
<evidence type="ECO:0000259" key="6">
    <source>
        <dbReference type="Pfam" id="PF03632"/>
    </source>
</evidence>
<proteinExistence type="inferred from homology"/>
<evidence type="ECO:0000256" key="2">
    <source>
        <dbReference type="ARBA" id="ARBA00022676"/>
    </source>
</evidence>
<dbReference type="Pfam" id="PF03632">
    <property type="entry name" value="Glyco_hydro_65m"/>
    <property type="match status" value="1"/>
</dbReference>
<dbReference type="GO" id="GO:0030246">
    <property type="term" value="F:carbohydrate binding"/>
    <property type="evidence" value="ECO:0007669"/>
    <property type="project" value="InterPro"/>
</dbReference>
<feature type="domain" description="Glycoside hydrolase family 65 N-terminal" evidence="8">
    <location>
        <begin position="129"/>
        <end position="370"/>
    </location>
</feature>
<dbReference type="InterPro" id="IPR012341">
    <property type="entry name" value="6hp_glycosidase-like_sf"/>
</dbReference>
<comment type="caution">
    <text evidence="9">The sequence shown here is derived from an EMBL/GenBank/DDBJ whole genome shotgun (WGS) entry which is preliminary data.</text>
</comment>
<evidence type="ECO:0000259" key="7">
    <source>
        <dbReference type="Pfam" id="PF03633"/>
    </source>
</evidence>
<evidence type="ECO:0000259" key="8">
    <source>
        <dbReference type="Pfam" id="PF03636"/>
    </source>
</evidence>
<evidence type="ECO:0000313" key="10">
    <source>
        <dbReference type="Proteomes" id="UP000283655"/>
    </source>
</evidence>
<feature type="domain" description="Glycoside hydrolase family 65 central catalytic" evidence="6">
    <location>
        <begin position="424"/>
        <end position="816"/>
    </location>
</feature>
<feature type="binding site" evidence="5">
    <location>
        <begin position="716"/>
        <end position="717"/>
    </location>
    <ligand>
        <name>substrate</name>
    </ligand>
</feature>
<dbReference type="Pfam" id="PF03636">
    <property type="entry name" value="Glyco_hydro_65N"/>
    <property type="match status" value="1"/>
</dbReference>
<evidence type="ECO:0000256" key="3">
    <source>
        <dbReference type="ARBA" id="ARBA00022679"/>
    </source>
</evidence>
<dbReference type="PANTHER" id="PTHR11051:SF8">
    <property type="entry name" value="PROTEIN-GLUCOSYLGALACTOSYLHYDROXYLYSINE GLUCOSIDASE"/>
    <property type="match status" value="1"/>
</dbReference>
<dbReference type="SUPFAM" id="SSF48208">
    <property type="entry name" value="Six-hairpin glycosidases"/>
    <property type="match status" value="1"/>
</dbReference>
<name>A0A419AYY9_PECCA</name>
<dbReference type="SUPFAM" id="SSF74650">
    <property type="entry name" value="Galactose mutarotase-like"/>
    <property type="match status" value="1"/>
</dbReference>
<evidence type="ECO:0000256" key="5">
    <source>
        <dbReference type="PIRSR" id="PIRSR036289-51"/>
    </source>
</evidence>
<dbReference type="RefSeq" id="WP_119873156.1">
    <property type="nucleotide sequence ID" value="NZ_QZDH01000010.1"/>
</dbReference>
<dbReference type="InterPro" id="IPR005194">
    <property type="entry name" value="Glyco_hydro_65_C"/>
</dbReference>
<accession>A0A419AYY9</accession>
<dbReference type="GO" id="GO:0016757">
    <property type="term" value="F:glycosyltransferase activity"/>
    <property type="evidence" value="ECO:0007669"/>
    <property type="project" value="UniProtKB-KW"/>
</dbReference>
<dbReference type="InterPro" id="IPR005195">
    <property type="entry name" value="Glyco_hydro_65_M"/>
</dbReference>
<keyword evidence="2" id="KW-0328">Glycosyltransferase</keyword>
<dbReference type="Pfam" id="PF03633">
    <property type="entry name" value="Glyco_hydro_65C"/>
    <property type="match status" value="1"/>
</dbReference>
<evidence type="ECO:0000256" key="4">
    <source>
        <dbReference type="PIRSR" id="PIRSR036289-50"/>
    </source>
</evidence>
<evidence type="ECO:0000256" key="1">
    <source>
        <dbReference type="ARBA" id="ARBA00006768"/>
    </source>
</evidence>
<protein>
    <submittedName>
        <fullName evidence="9">Glycoside hydrolase family 65 protein</fullName>
    </submittedName>
</protein>